<feature type="compositionally biased region" description="Basic and acidic residues" evidence="1">
    <location>
        <begin position="7"/>
        <end position="23"/>
    </location>
</feature>
<feature type="non-terminal residue" evidence="2">
    <location>
        <position position="1"/>
    </location>
</feature>
<organism evidence="2 3">
    <name type="scientific">Mya arenaria</name>
    <name type="common">Soft-shell clam</name>
    <dbReference type="NCBI Taxonomy" id="6604"/>
    <lineage>
        <taxon>Eukaryota</taxon>
        <taxon>Metazoa</taxon>
        <taxon>Spiralia</taxon>
        <taxon>Lophotrochozoa</taxon>
        <taxon>Mollusca</taxon>
        <taxon>Bivalvia</taxon>
        <taxon>Autobranchia</taxon>
        <taxon>Heteroconchia</taxon>
        <taxon>Euheterodonta</taxon>
        <taxon>Imparidentia</taxon>
        <taxon>Neoheterodontei</taxon>
        <taxon>Myida</taxon>
        <taxon>Myoidea</taxon>
        <taxon>Myidae</taxon>
        <taxon>Mya</taxon>
    </lineage>
</organism>
<feature type="region of interest" description="Disordered" evidence="1">
    <location>
        <begin position="1"/>
        <end position="68"/>
    </location>
</feature>
<evidence type="ECO:0000256" key="1">
    <source>
        <dbReference type="SAM" id="MobiDB-lite"/>
    </source>
</evidence>
<keyword evidence="3" id="KW-1185">Reference proteome</keyword>
<reference evidence="2" key="1">
    <citation type="submission" date="2022-11" db="EMBL/GenBank/DDBJ databases">
        <title>Centuries of genome instability and evolution in soft-shell clam transmissible cancer (bioRxiv).</title>
        <authorList>
            <person name="Hart S.F.M."/>
            <person name="Yonemitsu M.A."/>
            <person name="Giersch R.M."/>
            <person name="Beal B.F."/>
            <person name="Arriagada G."/>
            <person name="Davis B.W."/>
            <person name="Ostrander E.A."/>
            <person name="Goff S.P."/>
            <person name="Metzger M.J."/>
        </authorList>
    </citation>
    <scope>NUCLEOTIDE SEQUENCE</scope>
    <source>
        <strain evidence="2">MELC-2E11</strain>
        <tissue evidence="2">Siphon/mantle</tissue>
    </source>
</reference>
<evidence type="ECO:0000313" key="2">
    <source>
        <dbReference type="EMBL" id="WAR02999.1"/>
    </source>
</evidence>
<feature type="compositionally biased region" description="Basic and acidic residues" evidence="1">
    <location>
        <begin position="38"/>
        <end position="50"/>
    </location>
</feature>
<accession>A0ABY7E1E4</accession>
<evidence type="ECO:0000313" key="3">
    <source>
        <dbReference type="Proteomes" id="UP001164746"/>
    </source>
</evidence>
<dbReference type="PANTHER" id="PTHR46601">
    <property type="entry name" value="ULP_PROTEASE DOMAIN-CONTAINING PROTEIN"/>
    <property type="match status" value="1"/>
</dbReference>
<dbReference type="Proteomes" id="UP001164746">
    <property type="component" value="Chromosome 4"/>
</dbReference>
<proteinExistence type="predicted"/>
<feature type="non-terminal residue" evidence="2">
    <location>
        <position position="484"/>
    </location>
</feature>
<sequence length="484" mass="56407">EKSKPRSRAESERLKKQWRESKQKYRQNMSSNKKVWVRRKDRERKQEKAQRKYSQTSPHSESGFRSKKTLYNVTTKARKVLPQSPDKFACVIKNLVQNSTPRKRQATEDLMEISPKVRKIDKTKELSEKVTDTCLQNQQVASSPKQEDAIEIGVEQKERSNTTRVTCKPGVKYTKWYRVSPQTECLARNFYFRPYISTPLPQKRYANKHGPGYLMQVTLAVAFAMFKQVYKECKIGFTKFTTLRPKNVRLLTTKHWNFCVCTVCQNISYKLKAVTKVLNIKDFNEFLDIVMCPRNDVQRFISYNCIFKKCSKCGDTKKRLLAYFGNEEIQKNETLLTWNHWERVVEDGKARKVLKTKRILVMDYGKNRSIRFQDEPKSVYYTIQQVTIHPVVAFYHSPDVPQLTVRESLVFLSDDHSHDHHAKVVVFSDGCAAQYKGKGSFAYLSLKDVHIEWNFFGSDHGKSECDGEVGCINRAVDIALLGRK</sequence>
<protein>
    <submittedName>
        <fullName evidence="2">Uncharacterized protein</fullName>
    </submittedName>
</protein>
<gene>
    <name evidence="2" type="ORF">MAR_009557</name>
</gene>
<name>A0ABY7E1E4_MYAAR</name>
<dbReference type="EMBL" id="CP111015">
    <property type="protein sequence ID" value="WAR02999.1"/>
    <property type="molecule type" value="Genomic_DNA"/>
</dbReference>
<dbReference type="PANTHER" id="PTHR46601:SF1">
    <property type="entry name" value="ADF-H DOMAIN-CONTAINING PROTEIN"/>
    <property type="match status" value="1"/>
</dbReference>